<protein>
    <submittedName>
        <fullName evidence="1">Uncharacterized protein</fullName>
    </submittedName>
</protein>
<dbReference type="AlphaFoldDB" id="A0AAV4NRR3"/>
<name>A0AAV4NRR3_9ARAC</name>
<gene>
    <name evidence="1" type="ORF">CDAR_86471</name>
</gene>
<evidence type="ECO:0000313" key="2">
    <source>
        <dbReference type="Proteomes" id="UP001054837"/>
    </source>
</evidence>
<proteinExistence type="predicted"/>
<reference evidence="1 2" key="1">
    <citation type="submission" date="2021-06" db="EMBL/GenBank/DDBJ databases">
        <title>Caerostris darwini draft genome.</title>
        <authorList>
            <person name="Kono N."/>
            <person name="Arakawa K."/>
        </authorList>
    </citation>
    <scope>NUCLEOTIDE SEQUENCE [LARGE SCALE GENOMIC DNA]</scope>
</reference>
<accession>A0AAV4NRR3</accession>
<evidence type="ECO:0000313" key="1">
    <source>
        <dbReference type="EMBL" id="GIX87512.1"/>
    </source>
</evidence>
<keyword evidence="2" id="KW-1185">Reference proteome</keyword>
<organism evidence="1 2">
    <name type="scientific">Caerostris darwini</name>
    <dbReference type="NCBI Taxonomy" id="1538125"/>
    <lineage>
        <taxon>Eukaryota</taxon>
        <taxon>Metazoa</taxon>
        <taxon>Ecdysozoa</taxon>
        <taxon>Arthropoda</taxon>
        <taxon>Chelicerata</taxon>
        <taxon>Arachnida</taxon>
        <taxon>Araneae</taxon>
        <taxon>Araneomorphae</taxon>
        <taxon>Entelegynae</taxon>
        <taxon>Araneoidea</taxon>
        <taxon>Araneidae</taxon>
        <taxon>Caerostris</taxon>
    </lineage>
</organism>
<comment type="caution">
    <text evidence="1">The sequence shown here is derived from an EMBL/GenBank/DDBJ whole genome shotgun (WGS) entry which is preliminary data.</text>
</comment>
<dbReference type="EMBL" id="BPLQ01002009">
    <property type="protein sequence ID" value="GIX87512.1"/>
    <property type="molecule type" value="Genomic_DNA"/>
</dbReference>
<sequence>MLCNDVFQKINTFWEFPSLILVEVDVYIRPAYAQRSPLIGVVDLKSNKSQVANVRLGGRDPAFVVDSHP</sequence>
<dbReference type="Proteomes" id="UP001054837">
    <property type="component" value="Unassembled WGS sequence"/>
</dbReference>